<evidence type="ECO:0000256" key="2">
    <source>
        <dbReference type="ARBA" id="ARBA00022801"/>
    </source>
</evidence>
<accession>A0A5J5J3U0</accession>
<dbReference type="GO" id="GO:0006487">
    <property type="term" value="P:protein N-linked glycosylation"/>
    <property type="evidence" value="ECO:0007669"/>
    <property type="project" value="TreeGrafter"/>
</dbReference>
<keyword evidence="6" id="KW-1185">Reference proteome</keyword>
<proteinExistence type="inferred from homology"/>
<comment type="similarity">
    <text evidence="1">Belongs to the glycosyl hydrolase 63 family.</text>
</comment>
<feature type="domain" description="Mannosylglycerate hydrolase MGH1-like glycoside hydrolase" evidence="4">
    <location>
        <begin position="252"/>
        <end position="555"/>
    </location>
</feature>
<keyword evidence="3" id="KW-0326">Glycosidase</keyword>
<dbReference type="SUPFAM" id="SSF48208">
    <property type="entry name" value="Six-hairpin glycosidases"/>
    <property type="match status" value="1"/>
</dbReference>
<dbReference type="Pfam" id="PF22422">
    <property type="entry name" value="MGH1-like_GH"/>
    <property type="match status" value="1"/>
</dbReference>
<comment type="caution">
    <text evidence="5">The sequence shown here is derived from an EMBL/GenBank/DDBJ whole genome shotgun (WGS) entry which is preliminary data.</text>
</comment>
<dbReference type="OrthoDB" id="9798687at2"/>
<protein>
    <submittedName>
        <fullName evidence="5">Glycogen debranching protein</fullName>
    </submittedName>
</protein>
<dbReference type="Gene3D" id="1.50.10.10">
    <property type="match status" value="1"/>
</dbReference>
<dbReference type="RefSeq" id="WP_150447436.1">
    <property type="nucleotide sequence ID" value="NZ_VYSA01000001.1"/>
</dbReference>
<dbReference type="PANTHER" id="PTHR10412:SF11">
    <property type="entry name" value="MANNOSYL-OLIGOSACCHARIDE GLUCOSIDASE"/>
    <property type="match status" value="1"/>
</dbReference>
<dbReference type="GO" id="GO:0004573">
    <property type="term" value="F:Glc3Man9GlcNAc2 oligosaccharide glucosidase activity"/>
    <property type="evidence" value="ECO:0007669"/>
    <property type="project" value="InterPro"/>
</dbReference>
<sequence length="576" mass="63268">MPTEPLPSFDVREIPFSRRGSWLDLSPVVGLHRTADDIHLVSHVTGMHAVLALVPLREGDRIECTLTADPTLLTWKADGQGTAEAVFESTTALRLRGRGMDVRITDATHSLTSFTGSYLLRDPQDGSYIFTSYETGRRYRVTSLSGSIDAIGDQALGEADRSLTISGMDGWEVVIEQIDAARTPYTSVDDFEAIVERAATDFRAYVDAIAPWRTNATPAATLACYVLWSATVAPGGFLGRESVLMSKHWMDKLWSWDHAFNALALAPGLTDLALDQFLAPFDHQDKSGAMPDSIAHSEVLYNFVKPPIHGWALARLRERLPRDLTHGELIELYDRISSWTRFWLDHRRAPGHALPYYQHGNDSGWDNSTAFDHDRVIEAPDLAAFLVIQIDVLAQLSDELDTGDGDAWREAGRGIRDALLDELHDDAGFFAVGALSGRIGKRSSLLTLLPILASPRLPEDVIDQLARGIEAHLTEWGLATQLLDSAEYESDGYWRGPIWAPATLLIEDGLRAAGRTELAALVSARFRALCERSGFAENFDAVTGEGLRDRAYTWTASVYLVLAGNAAREGAGPGQG</sequence>
<evidence type="ECO:0000256" key="3">
    <source>
        <dbReference type="ARBA" id="ARBA00023295"/>
    </source>
</evidence>
<dbReference type="InterPro" id="IPR004888">
    <property type="entry name" value="Glycoside_hydrolase_63"/>
</dbReference>
<dbReference type="EMBL" id="VYSA01000001">
    <property type="protein sequence ID" value="KAA9110662.1"/>
    <property type="molecule type" value="Genomic_DNA"/>
</dbReference>
<dbReference type="PANTHER" id="PTHR10412">
    <property type="entry name" value="MANNOSYL-OLIGOSACCHARIDE GLUCOSIDASE"/>
    <property type="match status" value="1"/>
</dbReference>
<dbReference type="InterPro" id="IPR054491">
    <property type="entry name" value="MGH1-like_GH"/>
</dbReference>
<evidence type="ECO:0000313" key="5">
    <source>
        <dbReference type="EMBL" id="KAA9110662.1"/>
    </source>
</evidence>
<dbReference type="Proteomes" id="UP000325827">
    <property type="component" value="Unassembled WGS sequence"/>
</dbReference>
<dbReference type="InterPro" id="IPR008928">
    <property type="entry name" value="6-hairpin_glycosidase_sf"/>
</dbReference>
<evidence type="ECO:0000259" key="4">
    <source>
        <dbReference type="Pfam" id="PF22422"/>
    </source>
</evidence>
<dbReference type="GO" id="GO:0009311">
    <property type="term" value="P:oligosaccharide metabolic process"/>
    <property type="evidence" value="ECO:0007669"/>
    <property type="project" value="InterPro"/>
</dbReference>
<evidence type="ECO:0000313" key="6">
    <source>
        <dbReference type="Proteomes" id="UP000325827"/>
    </source>
</evidence>
<keyword evidence="2" id="KW-0378">Hydrolase</keyword>
<evidence type="ECO:0000256" key="1">
    <source>
        <dbReference type="ARBA" id="ARBA00010833"/>
    </source>
</evidence>
<gene>
    <name evidence="5" type="ORF">F6B43_03125</name>
</gene>
<dbReference type="AlphaFoldDB" id="A0A5J5J3U0"/>
<name>A0A5J5J3U0_9MICO</name>
<dbReference type="InterPro" id="IPR012341">
    <property type="entry name" value="6hp_glycosidase-like_sf"/>
</dbReference>
<organism evidence="5 6">
    <name type="scientific">Microbacterium rhizomatis</name>
    <dbReference type="NCBI Taxonomy" id="1631477"/>
    <lineage>
        <taxon>Bacteria</taxon>
        <taxon>Bacillati</taxon>
        <taxon>Actinomycetota</taxon>
        <taxon>Actinomycetes</taxon>
        <taxon>Micrococcales</taxon>
        <taxon>Microbacteriaceae</taxon>
        <taxon>Microbacterium</taxon>
    </lineage>
</organism>
<reference evidence="6" key="1">
    <citation type="submission" date="2019-09" db="EMBL/GenBank/DDBJ databases">
        <title>Mumia zhuanghuii sp. nov. isolated from the intestinal contents of plateau pika (Ochotona curzoniae) in the Qinghai-Tibet plateau of China.</title>
        <authorList>
            <person name="Tian Z."/>
        </authorList>
    </citation>
    <scope>NUCLEOTIDE SEQUENCE [LARGE SCALE GENOMIC DNA]</scope>
    <source>
        <strain evidence="6">JCM 30598</strain>
    </source>
</reference>